<dbReference type="AlphaFoldDB" id="A0AAD5NQM3"/>
<comment type="caution">
    <text evidence="1">The sequence shown here is derived from an EMBL/GenBank/DDBJ whole genome shotgun (WGS) entry which is preliminary data.</text>
</comment>
<dbReference type="Gene3D" id="3.30.310.80">
    <property type="entry name" value="Kinase associated domain 1, KA1"/>
    <property type="match status" value="1"/>
</dbReference>
<evidence type="ECO:0000313" key="2">
    <source>
        <dbReference type="Proteomes" id="UP001064489"/>
    </source>
</evidence>
<accession>A0AAD5NQM3</accession>
<evidence type="ECO:0000313" key="1">
    <source>
        <dbReference type="EMBL" id="KAI9176499.1"/>
    </source>
</evidence>
<reference evidence="1" key="1">
    <citation type="journal article" date="2022" name="Plant J.">
        <title>Strategies of tolerance reflected in two North American maple genomes.</title>
        <authorList>
            <person name="McEvoy S.L."/>
            <person name="Sezen U.U."/>
            <person name="Trouern-Trend A."/>
            <person name="McMahon S.M."/>
            <person name="Schaberg P.G."/>
            <person name="Yang J."/>
            <person name="Wegrzyn J.L."/>
            <person name="Swenson N.G."/>
        </authorList>
    </citation>
    <scope>NUCLEOTIDE SEQUENCE</scope>
    <source>
        <strain evidence="1">91603</strain>
    </source>
</reference>
<gene>
    <name evidence="1" type="ORF">LWI28_003556</name>
</gene>
<dbReference type="EMBL" id="JAJSOW010000102">
    <property type="protein sequence ID" value="KAI9176499.1"/>
    <property type="molecule type" value="Genomic_DNA"/>
</dbReference>
<sequence length="149" mass="16670">MTREKGCRGWWFRGTQIKKGAMEISSMRDPFEIWLDNWMSAGRDKIAQMVSFGVGGQFLVESGEIGEKMGYRVKKGKSNGVVGLGKLGRVMLLVEIMEIAPNMLVVELKVVGGGGVGLEFDDLYWEDLQVGLQVIVHSWHKTNVDVMMM</sequence>
<reference evidence="1" key="2">
    <citation type="submission" date="2023-02" db="EMBL/GenBank/DDBJ databases">
        <authorList>
            <person name="Swenson N.G."/>
            <person name="Wegrzyn J.L."/>
            <person name="Mcevoy S.L."/>
        </authorList>
    </citation>
    <scope>NUCLEOTIDE SEQUENCE</scope>
    <source>
        <strain evidence="1">91603</strain>
        <tissue evidence="1">Leaf</tissue>
    </source>
</reference>
<organism evidence="1 2">
    <name type="scientific">Acer negundo</name>
    <name type="common">Box elder</name>
    <dbReference type="NCBI Taxonomy" id="4023"/>
    <lineage>
        <taxon>Eukaryota</taxon>
        <taxon>Viridiplantae</taxon>
        <taxon>Streptophyta</taxon>
        <taxon>Embryophyta</taxon>
        <taxon>Tracheophyta</taxon>
        <taxon>Spermatophyta</taxon>
        <taxon>Magnoliopsida</taxon>
        <taxon>eudicotyledons</taxon>
        <taxon>Gunneridae</taxon>
        <taxon>Pentapetalae</taxon>
        <taxon>rosids</taxon>
        <taxon>malvids</taxon>
        <taxon>Sapindales</taxon>
        <taxon>Sapindaceae</taxon>
        <taxon>Hippocastanoideae</taxon>
        <taxon>Acereae</taxon>
        <taxon>Acer</taxon>
    </lineage>
</organism>
<protein>
    <submittedName>
        <fullName evidence="1">Uncharacterized protein</fullName>
    </submittedName>
</protein>
<proteinExistence type="predicted"/>
<name>A0AAD5NQM3_ACENE</name>
<dbReference type="Proteomes" id="UP001064489">
    <property type="component" value="Chromosome 5"/>
</dbReference>
<keyword evidence="2" id="KW-1185">Reference proteome</keyword>